<evidence type="ECO:0000256" key="9">
    <source>
        <dbReference type="SAM" id="SignalP"/>
    </source>
</evidence>
<dbReference type="Gene3D" id="1.20.1600.10">
    <property type="entry name" value="Outer membrane efflux proteins (OEP)"/>
    <property type="match status" value="1"/>
</dbReference>
<feature type="chain" id="PRO_5045841456" evidence="9">
    <location>
        <begin position="23"/>
        <end position="448"/>
    </location>
</feature>
<keyword evidence="9" id="KW-0732">Signal</keyword>
<dbReference type="RefSeq" id="WP_289726070.1">
    <property type="nucleotide sequence ID" value="NZ_JAUDUY010000013.1"/>
</dbReference>
<comment type="caution">
    <text evidence="10">The sequence shown here is derived from an EMBL/GenBank/DDBJ whole genome shotgun (WGS) entry which is preliminary data.</text>
</comment>
<protein>
    <submittedName>
        <fullName evidence="10">TolC family protein</fullName>
    </submittedName>
</protein>
<sequence length="448" mass="51152">MNMILKRYFFLLVFSFCLSAMAQKVWTLDECIAYAIENNLQLNDFEFNEQSNEETYKQSLRALLPNLNGYTDYGVTFGRQVDPNDNSIVNTDLFANNYSLSASFDVFQGFQKINSIKASKLLYRASLEESLQQKYMLAFRVMRAYYDIQFIRGLIVISKEQVGISETNYRLVEKQIEVGLMAGADLYEAESILLADKLVLTQNRNRLVAAKLALLQAMNIQGTDEIEISPEFEEATAATQYPVESDSIFRTAVDFIPLIKAQELRVEAARKQVAVARGNLYPRLAVQGGYGTGYYETITDSLGVTIPFRTQFRDNTNQFIGVSLNVPIFNAWSGRSRVKQQKIALARAQNDAEIREQELYQLIQQLVQEHNALKTEVLQTEKRSEAEELSFAIAQKRYEKGLFNAIELGRAKNLLARAQNENLQVRLRLKVNKSTLDFYNNLPVFNIN</sequence>
<evidence type="ECO:0000256" key="3">
    <source>
        <dbReference type="ARBA" id="ARBA00022448"/>
    </source>
</evidence>
<comment type="subcellular location">
    <subcellularLocation>
        <location evidence="1">Cell outer membrane</location>
    </subcellularLocation>
</comment>
<evidence type="ECO:0000313" key="10">
    <source>
        <dbReference type="EMBL" id="MDM9632707.1"/>
    </source>
</evidence>
<keyword evidence="5" id="KW-0812">Transmembrane</keyword>
<keyword evidence="6" id="KW-0472">Membrane</keyword>
<accession>A0ABT7WIH1</accession>
<dbReference type="Proteomes" id="UP001174839">
    <property type="component" value="Unassembled WGS sequence"/>
</dbReference>
<evidence type="ECO:0000256" key="8">
    <source>
        <dbReference type="SAM" id="Coils"/>
    </source>
</evidence>
<evidence type="ECO:0000256" key="2">
    <source>
        <dbReference type="ARBA" id="ARBA00007613"/>
    </source>
</evidence>
<keyword evidence="3" id="KW-0813">Transport</keyword>
<dbReference type="InterPro" id="IPR051906">
    <property type="entry name" value="TolC-like"/>
</dbReference>
<evidence type="ECO:0000256" key="6">
    <source>
        <dbReference type="ARBA" id="ARBA00023136"/>
    </source>
</evidence>
<dbReference type="PANTHER" id="PTHR30026">
    <property type="entry name" value="OUTER MEMBRANE PROTEIN TOLC"/>
    <property type="match status" value="1"/>
</dbReference>
<proteinExistence type="inferred from homology"/>
<dbReference type="PANTHER" id="PTHR30026:SF20">
    <property type="entry name" value="OUTER MEMBRANE PROTEIN TOLC"/>
    <property type="match status" value="1"/>
</dbReference>
<evidence type="ECO:0000256" key="4">
    <source>
        <dbReference type="ARBA" id="ARBA00022452"/>
    </source>
</evidence>
<organism evidence="10 11">
    <name type="scientific">Robiginitalea aurantiaca</name>
    <dbReference type="NCBI Taxonomy" id="3056915"/>
    <lineage>
        <taxon>Bacteria</taxon>
        <taxon>Pseudomonadati</taxon>
        <taxon>Bacteroidota</taxon>
        <taxon>Flavobacteriia</taxon>
        <taxon>Flavobacteriales</taxon>
        <taxon>Flavobacteriaceae</taxon>
        <taxon>Robiginitalea</taxon>
    </lineage>
</organism>
<dbReference type="InterPro" id="IPR003423">
    <property type="entry name" value="OMP_efflux"/>
</dbReference>
<dbReference type="EMBL" id="JAUDUY010000013">
    <property type="protein sequence ID" value="MDM9632707.1"/>
    <property type="molecule type" value="Genomic_DNA"/>
</dbReference>
<keyword evidence="11" id="KW-1185">Reference proteome</keyword>
<evidence type="ECO:0000256" key="7">
    <source>
        <dbReference type="ARBA" id="ARBA00023237"/>
    </source>
</evidence>
<evidence type="ECO:0000256" key="1">
    <source>
        <dbReference type="ARBA" id="ARBA00004442"/>
    </source>
</evidence>
<keyword evidence="7" id="KW-0998">Cell outer membrane</keyword>
<evidence type="ECO:0000256" key="5">
    <source>
        <dbReference type="ARBA" id="ARBA00022692"/>
    </source>
</evidence>
<evidence type="ECO:0000313" key="11">
    <source>
        <dbReference type="Proteomes" id="UP001174839"/>
    </source>
</evidence>
<reference evidence="10" key="1">
    <citation type="submission" date="2023-06" db="EMBL/GenBank/DDBJ databases">
        <title>Robiginitalea aurantiacus sp. nov. and Algoriphagus sediminis sp. nov., isolated from coastal sediment.</title>
        <authorList>
            <person name="Zhou Z.Y."/>
            <person name="An J."/>
            <person name="Jia Y.W."/>
            <person name="Du Z.J."/>
        </authorList>
    </citation>
    <scope>NUCLEOTIDE SEQUENCE</scope>
    <source>
        <strain evidence="10">M39</strain>
    </source>
</reference>
<dbReference type="SUPFAM" id="SSF56954">
    <property type="entry name" value="Outer membrane efflux proteins (OEP)"/>
    <property type="match status" value="1"/>
</dbReference>
<feature type="coiled-coil region" evidence="8">
    <location>
        <begin position="338"/>
        <end position="383"/>
    </location>
</feature>
<gene>
    <name evidence="10" type="ORF">QU605_14610</name>
</gene>
<dbReference type="Pfam" id="PF02321">
    <property type="entry name" value="OEP"/>
    <property type="match status" value="2"/>
</dbReference>
<keyword evidence="8" id="KW-0175">Coiled coil</keyword>
<keyword evidence="4" id="KW-1134">Transmembrane beta strand</keyword>
<feature type="signal peptide" evidence="9">
    <location>
        <begin position="1"/>
        <end position="22"/>
    </location>
</feature>
<comment type="similarity">
    <text evidence="2">Belongs to the outer membrane factor (OMF) (TC 1.B.17) family.</text>
</comment>
<name>A0ABT7WIH1_9FLAO</name>